<dbReference type="NCBIfam" id="TIGR00029">
    <property type="entry name" value="S20"/>
    <property type="match status" value="1"/>
</dbReference>
<comment type="caution">
    <text evidence="9">The sequence shown here is derived from an EMBL/GenBank/DDBJ whole genome shotgun (WGS) entry which is preliminary data.</text>
</comment>
<evidence type="ECO:0000313" key="9">
    <source>
        <dbReference type="EMBL" id="OHA01247.1"/>
    </source>
</evidence>
<evidence type="ECO:0000256" key="1">
    <source>
        <dbReference type="ARBA" id="ARBA00007634"/>
    </source>
</evidence>
<keyword evidence="5 7" id="KW-0687">Ribonucleoprotein</keyword>
<organism evidence="9 10">
    <name type="scientific">Candidatus Sungbacteria bacterium RIFCSPHIGHO2_02_FULL_51_29</name>
    <dbReference type="NCBI Taxonomy" id="1802273"/>
    <lineage>
        <taxon>Bacteria</taxon>
        <taxon>Candidatus Sungiibacteriota</taxon>
    </lineage>
</organism>
<evidence type="ECO:0000256" key="4">
    <source>
        <dbReference type="ARBA" id="ARBA00022980"/>
    </source>
</evidence>
<proteinExistence type="inferred from homology"/>
<evidence type="ECO:0000256" key="7">
    <source>
        <dbReference type="HAMAP-Rule" id="MF_00500"/>
    </source>
</evidence>
<sequence>MPITRSAKKALRQSLTRRAANTKRRDAFKEHVKQVRKLLSQKKVQEAAELLPKTYQALDKAAKSGVIKKNTAARVKSRLTKLVQKPATS</sequence>
<protein>
    <recommendedName>
        <fullName evidence="6 7">Small ribosomal subunit protein bS20</fullName>
    </recommendedName>
</protein>
<feature type="compositionally biased region" description="Basic residues" evidence="8">
    <location>
        <begin position="1"/>
        <end position="11"/>
    </location>
</feature>
<dbReference type="SUPFAM" id="SSF46992">
    <property type="entry name" value="Ribosomal protein S20"/>
    <property type="match status" value="1"/>
</dbReference>
<comment type="function">
    <text evidence="7">Binds directly to 16S ribosomal RNA.</text>
</comment>
<dbReference type="Gene3D" id="1.20.58.110">
    <property type="entry name" value="Ribosomal protein S20"/>
    <property type="match status" value="1"/>
</dbReference>
<dbReference type="PANTHER" id="PTHR33398">
    <property type="entry name" value="30S RIBOSOMAL PROTEIN S20"/>
    <property type="match status" value="1"/>
</dbReference>
<keyword evidence="2 7" id="KW-0699">rRNA-binding</keyword>
<dbReference type="HAMAP" id="MF_00500">
    <property type="entry name" value="Ribosomal_bS20"/>
    <property type="match status" value="1"/>
</dbReference>
<dbReference type="AlphaFoldDB" id="A0A1G2KPB2"/>
<evidence type="ECO:0000256" key="8">
    <source>
        <dbReference type="SAM" id="MobiDB-lite"/>
    </source>
</evidence>
<dbReference type="PANTHER" id="PTHR33398:SF1">
    <property type="entry name" value="SMALL RIBOSOMAL SUBUNIT PROTEIN BS20C"/>
    <property type="match status" value="1"/>
</dbReference>
<keyword evidence="3 7" id="KW-0694">RNA-binding</keyword>
<dbReference type="GO" id="GO:0003735">
    <property type="term" value="F:structural constituent of ribosome"/>
    <property type="evidence" value="ECO:0007669"/>
    <property type="project" value="InterPro"/>
</dbReference>
<comment type="similarity">
    <text evidence="1 7">Belongs to the bacterial ribosomal protein bS20 family.</text>
</comment>
<feature type="region of interest" description="Disordered" evidence="8">
    <location>
        <begin position="1"/>
        <end position="27"/>
    </location>
</feature>
<dbReference type="InterPro" id="IPR036510">
    <property type="entry name" value="Ribosomal_bS20_sf"/>
</dbReference>
<evidence type="ECO:0000256" key="3">
    <source>
        <dbReference type="ARBA" id="ARBA00022884"/>
    </source>
</evidence>
<reference evidence="9 10" key="1">
    <citation type="journal article" date="2016" name="Nat. Commun.">
        <title>Thousands of microbial genomes shed light on interconnected biogeochemical processes in an aquifer system.</title>
        <authorList>
            <person name="Anantharaman K."/>
            <person name="Brown C.T."/>
            <person name="Hug L.A."/>
            <person name="Sharon I."/>
            <person name="Castelle C.J."/>
            <person name="Probst A.J."/>
            <person name="Thomas B.C."/>
            <person name="Singh A."/>
            <person name="Wilkins M.J."/>
            <person name="Karaoz U."/>
            <person name="Brodie E.L."/>
            <person name="Williams K.H."/>
            <person name="Hubbard S.S."/>
            <person name="Banfield J.F."/>
        </authorList>
    </citation>
    <scope>NUCLEOTIDE SEQUENCE [LARGE SCALE GENOMIC DNA]</scope>
</reference>
<dbReference type="GO" id="GO:0070181">
    <property type="term" value="F:small ribosomal subunit rRNA binding"/>
    <property type="evidence" value="ECO:0007669"/>
    <property type="project" value="TreeGrafter"/>
</dbReference>
<gene>
    <name evidence="7" type="primary">rpsT</name>
    <name evidence="9" type="ORF">A3C16_02865</name>
</gene>
<dbReference type="EMBL" id="MHQL01000067">
    <property type="protein sequence ID" value="OHA01247.1"/>
    <property type="molecule type" value="Genomic_DNA"/>
</dbReference>
<accession>A0A1G2KPB2</accession>
<dbReference type="Pfam" id="PF01649">
    <property type="entry name" value="Ribosomal_S20p"/>
    <property type="match status" value="1"/>
</dbReference>
<dbReference type="GO" id="GO:0005829">
    <property type="term" value="C:cytosol"/>
    <property type="evidence" value="ECO:0007669"/>
    <property type="project" value="TreeGrafter"/>
</dbReference>
<dbReference type="GO" id="GO:0006412">
    <property type="term" value="P:translation"/>
    <property type="evidence" value="ECO:0007669"/>
    <property type="project" value="UniProtKB-UniRule"/>
</dbReference>
<keyword evidence="4 7" id="KW-0689">Ribosomal protein</keyword>
<evidence type="ECO:0000313" key="10">
    <source>
        <dbReference type="Proteomes" id="UP000177811"/>
    </source>
</evidence>
<dbReference type="GO" id="GO:0015935">
    <property type="term" value="C:small ribosomal subunit"/>
    <property type="evidence" value="ECO:0007669"/>
    <property type="project" value="TreeGrafter"/>
</dbReference>
<dbReference type="Proteomes" id="UP000177811">
    <property type="component" value="Unassembled WGS sequence"/>
</dbReference>
<evidence type="ECO:0000256" key="6">
    <source>
        <dbReference type="ARBA" id="ARBA00035136"/>
    </source>
</evidence>
<evidence type="ECO:0000256" key="5">
    <source>
        <dbReference type="ARBA" id="ARBA00023274"/>
    </source>
</evidence>
<name>A0A1G2KPB2_9BACT</name>
<dbReference type="InterPro" id="IPR002583">
    <property type="entry name" value="Ribosomal_bS20"/>
</dbReference>
<evidence type="ECO:0000256" key="2">
    <source>
        <dbReference type="ARBA" id="ARBA00022730"/>
    </source>
</evidence>